<keyword evidence="12" id="KW-0333">Golgi apparatus</keyword>
<dbReference type="Proteomes" id="UP001209540">
    <property type="component" value="Unassembled WGS sequence"/>
</dbReference>
<sequence>MLIAKLNACFGAFGKACALRKVSFLCMSLLIALVLSWPTVQRLRDSLYTASVMAERHNDQFWQYTPHVQPTLKQPSNDMLAVYQIRIMNPKNEPVSHELLTRARDWQLGLMTLQVKDLNDQSVSLSDLPFFQLYSPFGTLWQYDEIIHDDWSMTLNNPYYKNNNNKNNNNSNNTSSTSTMTAATALDPLSVFENATLDKHGKLISADAIVLTAILLRNNDEYVWKKVIERFTEQMSPSWYIKQADAPALSWQYKFKILFPDYDIPVSVYAFLLSHIVIFFIVSSTFGTTQFVKSRYGLGLAVVFTSITCVTVTLSILDRFGVQLDAVPWYLYPLVSNVATLENSFLLTNAVVNAGCDMQVKEKVSRGLQSVGAPMIGTLIAELVILEIGRYMEVPMIKQFCLFAQVALVIEYCLEMTFFMAVLSIDINRAELADLDDRQVSKRLRELAKSGADTEQHESPDFCPIQDSSEHTSCAECKDFKTHREVNALMLCMIILGLMMFQSYFGRAVPFCPPSSSHSFDLRQQEFMTKAERLRSVSTEYWDMINPTRETQWVRVEPPYLATYGIPATYTVQSFESAYREKALTIQASSTKKQPPSKFRSFVFTCARYTFLFLSGINVPSLVLCIVLVGILIWLTPAYREQWLIPLFKRILLRVLNPSMSNTIMRRFREHFFQQDQGMVHVGAISAQEQYQKRNSSVGNVSIKTLSGQHVADIRRFDVNTKHGIVISCGQDDRIVAWDTRKARPISQLSYDGGNDNGFTKYSNIPAKYVKIDQGNKWIAAALNNGMIWVWSVCTGKVTREFSVERDCADIQQPQQIVFRNRRHNNSNNINGDAAAKKKRHLDRVVAVQFIGAVAEYCHPMVAEVAAKTKGHTTVKSQNYLVTAHKSGMIREWDILSGECMQTVPSGHTRDISILHVVEAKAPHRKLGVSWVFTASKDGLVTCWERQIVKRQDTTSVWTCAYNIKGHNGHAITSIATELPVGGMGILVTAASDRSVCVWNFETGEPVCTLADPSVTKSTTADDSSPSHHSTAIISQVAVARYCEVDKGRGMCRGCDTCFGNGFFIATSSTDGIVDVYRLERVGGGSHSGSCTLCSKDYHRSQYKRKKKSPEACSANNSNSNKSASSPNRPPRRQRHHPSRTIPRPSPTNTTMGDDLELLDIEQLAGDNEEIELVPTRLGNIDQPAGRGIAFCGRSRLLAGVRQKSGGHQWEAWFASLQYFDPEDQKQKEDDRIPVETFDLDQENPETEEELDSYFGLFGVDPQDSNNKSSGRRRKKQEQQPDEDYELLPFSTVHHVIPLDGTGLACDFGNFIKLIYLEDEHRKKHLPSCRCDTCLKTRASQVRCSIIPNCPQASECLSARQQAL</sequence>
<feature type="transmembrane region" description="Helical" evidence="22">
    <location>
        <begin position="609"/>
        <end position="635"/>
    </location>
</feature>
<evidence type="ECO:0000256" key="17">
    <source>
        <dbReference type="ARBA" id="ARBA00023180"/>
    </source>
</evidence>
<keyword evidence="11 22" id="KW-1133">Transmembrane helix</keyword>
<evidence type="ECO:0000256" key="1">
    <source>
        <dbReference type="ARBA" id="ARBA00004477"/>
    </source>
</evidence>
<dbReference type="InterPro" id="IPR001680">
    <property type="entry name" value="WD40_rpt"/>
</dbReference>
<keyword evidence="14" id="KW-0446">Lipid-binding</keyword>
<gene>
    <name evidence="24" type="ORF">BDA99DRAFT_501952</name>
</gene>
<feature type="domain" description="SSD" evidence="23">
    <location>
        <begin position="267"/>
        <end position="425"/>
    </location>
</feature>
<evidence type="ECO:0000256" key="10">
    <source>
        <dbReference type="ARBA" id="ARBA00022824"/>
    </source>
</evidence>
<feature type="repeat" description="WD" evidence="20">
    <location>
        <begin position="987"/>
        <end position="1009"/>
    </location>
</feature>
<keyword evidence="18" id="KW-0753">Steroid metabolism</keyword>
<feature type="transmembrane region" description="Helical" evidence="22">
    <location>
        <begin position="371"/>
        <end position="388"/>
    </location>
</feature>
<keyword evidence="9" id="KW-0677">Repeat</keyword>
<dbReference type="GO" id="GO:0012507">
    <property type="term" value="C:ER to Golgi transport vesicle membrane"/>
    <property type="evidence" value="ECO:0007669"/>
    <property type="project" value="UniProtKB-SubCell"/>
</dbReference>
<dbReference type="EMBL" id="JAIXMP010000007">
    <property type="protein sequence ID" value="KAI9270500.1"/>
    <property type="molecule type" value="Genomic_DNA"/>
</dbReference>
<name>A0AAD5K5H0_9FUNG</name>
<dbReference type="GO" id="GO:0008203">
    <property type="term" value="P:cholesterol metabolic process"/>
    <property type="evidence" value="ECO:0007669"/>
    <property type="project" value="UniProtKB-KW"/>
</dbReference>
<dbReference type="InterPro" id="IPR036322">
    <property type="entry name" value="WD40_repeat_dom_sf"/>
</dbReference>
<comment type="subcellular location">
    <subcellularLocation>
        <location evidence="2">Cytoplasmic vesicle</location>
        <location evidence="2">COPII-coated vesicle membrane</location>
        <topology evidence="2">Multi-pass membrane protein</topology>
    </subcellularLocation>
    <subcellularLocation>
        <location evidence="1">Endoplasmic reticulum membrane</location>
        <topology evidence="1">Multi-pass membrane protein</topology>
    </subcellularLocation>
    <subcellularLocation>
        <location evidence="3">Golgi apparatus membrane</location>
        <topology evidence="3">Multi-pass membrane protein</topology>
    </subcellularLocation>
</comment>
<keyword evidence="15 22" id="KW-0472">Membrane</keyword>
<evidence type="ECO:0000256" key="2">
    <source>
        <dbReference type="ARBA" id="ARBA00004557"/>
    </source>
</evidence>
<evidence type="ECO:0000256" key="13">
    <source>
        <dbReference type="ARBA" id="ARBA00023098"/>
    </source>
</evidence>
<reference evidence="24" key="2">
    <citation type="submission" date="2023-02" db="EMBL/GenBank/DDBJ databases">
        <authorList>
            <consortium name="DOE Joint Genome Institute"/>
            <person name="Mondo S.J."/>
            <person name="Chang Y."/>
            <person name="Wang Y."/>
            <person name="Ahrendt S."/>
            <person name="Andreopoulos W."/>
            <person name="Barry K."/>
            <person name="Beard J."/>
            <person name="Benny G.L."/>
            <person name="Blankenship S."/>
            <person name="Bonito G."/>
            <person name="Cuomo C."/>
            <person name="Desiro A."/>
            <person name="Gervers K.A."/>
            <person name="Hundley H."/>
            <person name="Kuo A."/>
            <person name="LaButti K."/>
            <person name="Lang B.F."/>
            <person name="Lipzen A."/>
            <person name="O'Donnell K."/>
            <person name="Pangilinan J."/>
            <person name="Reynolds N."/>
            <person name="Sandor L."/>
            <person name="Smith M.W."/>
            <person name="Tsang A."/>
            <person name="Grigoriev I.V."/>
            <person name="Stajich J.E."/>
            <person name="Spatafora J.W."/>
        </authorList>
    </citation>
    <scope>NUCLEOTIDE SEQUENCE</scope>
    <source>
        <strain evidence="24">RSA 2281</strain>
    </source>
</reference>
<evidence type="ECO:0000313" key="24">
    <source>
        <dbReference type="EMBL" id="KAI9270500.1"/>
    </source>
</evidence>
<evidence type="ECO:0000256" key="12">
    <source>
        <dbReference type="ARBA" id="ARBA00023034"/>
    </source>
</evidence>
<dbReference type="GO" id="GO:0032936">
    <property type="term" value="C:SREBP-SCAP complex"/>
    <property type="evidence" value="ECO:0007669"/>
    <property type="project" value="TreeGrafter"/>
</dbReference>
<feature type="transmembrane region" description="Helical" evidence="22">
    <location>
        <begin position="298"/>
        <end position="317"/>
    </location>
</feature>
<feature type="compositionally biased region" description="Basic residues" evidence="21">
    <location>
        <begin position="1130"/>
        <end position="1139"/>
    </location>
</feature>
<evidence type="ECO:0000256" key="19">
    <source>
        <dbReference type="ARBA" id="ARBA00045958"/>
    </source>
</evidence>
<evidence type="ECO:0000256" key="15">
    <source>
        <dbReference type="ARBA" id="ARBA00023136"/>
    </source>
</evidence>
<evidence type="ECO:0000313" key="25">
    <source>
        <dbReference type="Proteomes" id="UP001209540"/>
    </source>
</evidence>
<evidence type="ECO:0000256" key="11">
    <source>
        <dbReference type="ARBA" id="ARBA00022989"/>
    </source>
</evidence>
<evidence type="ECO:0000256" key="14">
    <source>
        <dbReference type="ARBA" id="ARBA00023121"/>
    </source>
</evidence>
<comment type="function">
    <text evidence="19">Escort protein required for cholesterol as well as lipid homeostasis. Regulates export of the SCAP-SREBP complex from the endoplasmic reticulum to the Golgi upon low cholesterol, thereby regulating the processing of sterol regulatory element-binding proteins (SREBPs) SREBF1/SREBP1 and SREBF2/SREBP2. At high sterol concentrations, formation of a ternary complex with INSIG (INSIG1 or INSIG2) leads to mask the ER export signal in SCAP, promoting retention of the complex in the endoplasmic reticulum. Low sterol concentrations trigger release of INSIG, a conformational change in the SSD domain of SCAP, unmasking of the ER export signal, promoting recruitment into COPII-coated vesicles and transport of the SCAP-SREBP to the Golgi: in the Golgi, SREBPs are then processed, releasing the transcription factor fragment of SREBPs from the membrane, its import into the nucleus and up-regulation of LDLR, INSIG1 and the mevalonate pathway. Binds cholesterol via its SSD domain.</text>
</comment>
<comment type="similarity">
    <text evidence="4">Belongs to the WD repeat SCAP family.</text>
</comment>
<dbReference type="SUPFAM" id="SSF82866">
    <property type="entry name" value="Multidrug efflux transporter AcrB transmembrane domain"/>
    <property type="match status" value="1"/>
</dbReference>
<dbReference type="SUPFAM" id="SSF50978">
    <property type="entry name" value="WD40 repeat-like"/>
    <property type="match status" value="1"/>
</dbReference>
<dbReference type="GO" id="GO:0005789">
    <property type="term" value="C:endoplasmic reticulum membrane"/>
    <property type="evidence" value="ECO:0007669"/>
    <property type="project" value="UniProtKB-SubCell"/>
</dbReference>
<evidence type="ECO:0000256" key="4">
    <source>
        <dbReference type="ARBA" id="ARBA00007410"/>
    </source>
</evidence>
<dbReference type="InterPro" id="IPR015943">
    <property type="entry name" value="WD40/YVTN_repeat-like_dom_sf"/>
</dbReference>
<keyword evidence="6" id="KW-0153">Cholesterol metabolism</keyword>
<feature type="transmembrane region" description="Helical" evidence="22">
    <location>
        <begin position="400"/>
        <end position="425"/>
    </location>
</feature>
<evidence type="ECO:0000256" key="22">
    <source>
        <dbReference type="SAM" id="Phobius"/>
    </source>
</evidence>
<evidence type="ECO:0000256" key="20">
    <source>
        <dbReference type="PROSITE-ProRule" id="PRU00221"/>
    </source>
</evidence>
<feature type="region of interest" description="Disordered" evidence="21">
    <location>
        <begin position="1105"/>
        <end position="1155"/>
    </location>
</feature>
<dbReference type="GO" id="GO:0032934">
    <property type="term" value="F:sterol binding"/>
    <property type="evidence" value="ECO:0007669"/>
    <property type="project" value="InterPro"/>
</dbReference>
<dbReference type="InterPro" id="IPR053958">
    <property type="entry name" value="HMGCR/SNAP/NPC1-like_SSD"/>
</dbReference>
<comment type="caution">
    <text evidence="24">The sequence shown here is derived from an EMBL/GenBank/DDBJ whole genome shotgun (WGS) entry which is preliminary data.</text>
</comment>
<proteinExistence type="inferred from homology"/>
<accession>A0AAD5K5H0</accession>
<keyword evidence="16" id="KW-1207">Sterol metabolism</keyword>
<evidence type="ECO:0000259" key="23">
    <source>
        <dbReference type="PROSITE" id="PS50156"/>
    </source>
</evidence>
<dbReference type="Gene3D" id="2.130.10.10">
    <property type="entry name" value="YVTN repeat-like/Quinoprotein amine dehydrogenase"/>
    <property type="match status" value="2"/>
</dbReference>
<dbReference type="PANTHER" id="PTHR46378:SF1">
    <property type="entry name" value="STEROL REGULATORY ELEMENT-BINDING PROTEIN CLEAVAGE-ACTIVATING PROTEIN"/>
    <property type="match status" value="1"/>
</dbReference>
<keyword evidence="10" id="KW-0256">Endoplasmic reticulum</keyword>
<evidence type="ECO:0000256" key="18">
    <source>
        <dbReference type="ARBA" id="ARBA00023221"/>
    </source>
</evidence>
<reference evidence="24" key="1">
    <citation type="journal article" date="2022" name="IScience">
        <title>Evolution of zygomycete secretomes and the origins of terrestrial fungal ecologies.</title>
        <authorList>
            <person name="Chang Y."/>
            <person name="Wang Y."/>
            <person name="Mondo S."/>
            <person name="Ahrendt S."/>
            <person name="Andreopoulos W."/>
            <person name="Barry K."/>
            <person name="Beard J."/>
            <person name="Benny G.L."/>
            <person name="Blankenship S."/>
            <person name="Bonito G."/>
            <person name="Cuomo C."/>
            <person name="Desiro A."/>
            <person name="Gervers K.A."/>
            <person name="Hundley H."/>
            <person name="Kuo A."/>
            <person name="LaButti K."/>
            <person name="Lang B.F."/>
            <person name="Lipzen A."/>
            <person name="O'Donnell K."/>
            <person name="Pangilinan J."/>
            <person name="Reynolds N."/>
            <person name="Sandor L."/>
            <person name="Smith M.E."/>
            <person name="Tsang A."/>
            <person name="Grigoriev I.V."/>
            <person name="Stajich J.E."/>
            <person name="Spatafora J.W."/>
        </authorList>
    </citation>
    <scope>NUCLEOTIDE SEQUENCE</scope>
    <source>
        <strain evidence="24">RSA 2281</strain>
    </source>
</reference>
<feature type="transmembrane region" description="Helical" evidence="22">
    <location>
        <begin position="22"/>
        <end position="40"/>
    </location>
</feature>
<dbReference type="Pfam" id="PF00400">
    <property type="entry name" value="WD40"/>
    <property type="match status" value="1"/>
</dbReference>
<evidence type="ECO:0000256" key="6">
    <source>
        <dbReference type="ARBA" id="ARBA00022548"/>
    </source>
</evidence>
<feature type="compositionally biased region" description="Low complexity" evidence="21">
    <location>
        <begin position="1111"/>
        <end position="1127"/>
    </location>
</feature>
<keyword evidence="17" id="KW-0325">Glycoprotein</keyword>
<evidence type="ECO:0000256" key="7">
    <source>
        <dbReference type="ARBA" id="ARBA00022574"/>
    </source>
</evidence>
<keyword evidence="7 20" id="KW-0853">WD repeat</keyword>
<feature type="transmembrane region" description="Helical" evidence="22">
    <location>
        <begin position="329"/>
        <end position="351"/>
    </location>
</feature>
<evidence type="ECO:0000256" key="16">
    <source>
        <dbReference type="ARBA" id="ARBA00023166"/>
    </source>
</evidence>
<evidence type="ECO:0000256" key="8">
    <source>
        <dbReference type="ARBA" id="ARBA00022692"/>
    </source>
</evidence>
<dbReference type="GO" id="GO:0000139">
    <property type="term" value="C:Golgi membrane"/>
    <property type="evidence" value="ECO:0007669"/>
    <property type="project" value="UniProtKB-SubCell"/>
</dbReference>
<dbReference type="PANTHER" id="PTHR46378">
    <property type="entry name" value="STEROL REGULATORY ELEMENT-BINDING PROTEIN CLEAVAGE-ACTIVATING PROTEIN"/>
    <property type="match status" value="1"/>
</dbReference>
<evidence type="ECO:0000256" key="3">
    <source>
        <dbReference type="ARBA" id="ARBA00004653"/>
    </source>
</evidence>
<dbReference type="PROSITE" id="PS50156">
    <property type="entry name" value="SSD"/>
    <property type="match status" value="1"/>
</dbReference>
<keyword evidence="8 22" id="KW-0812">Transmembrane</keyword>
<organism evidence="24 25">
    <name type="scientific">Phascolomyces articulosus</name>
    <dbReference type="NCBI Taxonomy" id="60185"/>
    <lineage>
        <taxon>Eukaryota</taxon>
        <taxon>Fungi</taxon>
        <taxon>Fungi incertae sedis</taxon>
        <taxon>Mucoromycota</taxon>
        <taxon>Mucoromycotina</taxon>
        <taxon>Mucoromycetes</taxon>
        <taxon>Mucorales</taxon>
        <taxon>Lichtheimiaceae</taxon>
        <taxon>Phascolomyces</taxon>
    </lineage>
</organism>
<evidence type="ECO:0000256" key="21">
    <source>
        <dbReference type="SAM" id="MobiDB-lite"/>
    </source>
</evidence>
<protein>
    <recommendedName>
        <fullName evidence="5">Sterol regulatory element-binding protein cleavage-activating protein</fullName>
    </recommendedName>
</protein>
<dbReference type="GO" id="GO:0045540">
    <property type="term" value="P:regulation of cholesterol biosynthetic process"/>
    <property type="evidence" value="ECO:0007669"/>
    <property type="project" value="TreeGrafter"/>
</dbReference>
<evidence type="ECO:0000256" key="9">
    <source>
        <dbReference type="ARBA" id="ARBA00022737"/>
    </source>
</evidence>
<dbReference type="InterPro" id="IPR000731">
    <property type="entry name" value="SSD"/>
</dbReference>
<dbReference type="InterPro" id="IPR030225">
    <property type="entry name" value="SCAP"/>
</dbReference>
<evidence type="ECO:0000256" key="5">
    <source>
        <dbReference type="ARBA" id="ARBA00019541"/>
    </source>
</evidence>
<keyword evidence="13" id="KW-0443">Lipid metabolism</keyword>
<dbReference type="SMART" id="SM00320">
    <property type="entry name" value="WD40"/>
    <property type="match status" value="5"/>
</dbReference>
<feature type="region of interest" description="Disordered" evidence="21">
    <location>
        <begin position="1259"/>
        <end position="1284"/>
    </location>
</feature>
<feature type="transmembrane region" description="Helical" evidence="22">
    <location>
        <begin position="266"/>
        <end position="286"/>
    </location>
</feature>
<dbReference type="Pfam" id="PF12349">
    <property type="entry name" value="Sterol-sensing"/>
    <property type="match status" value="1"/>
</dbReference>
<dbReference type="PROSITE" id="PS50082">
    <property type="entry name" value="WD_REPEATS_2"/>
    <property type="match status" value="1"/>
</dbReference>
<dbReference type="GO" id="GO:0032933">
    <property type="term" value="P:SREBP signaling pathway"/>
    <property type="evidence" value="ECO:0007669"/>
    <property type="project" value="InterPro"/>
</dbReference>
<keyword evidence="25" id="KW-1185">Reference proteome</keyword>